<dbReference type="GO" id="GO:0005634">
    <property type="term" value="C:nucleus"/>
    <property type="evidence" value="ECO:0007669"/>
    <property type="project" value="TreeGrafter"/>
</dbReference>
<feature type="domain" description="Cyclin-like" evidence="4">
    <location>
        <begin position="105"/>
        <end position="187"/>
    </location>
</feature>
<dbReference type="SUPFAM" id="SSF47954">
    <property type="entry name" value="Cyclin-like"/>
    <property type="match status" value="2"/>
</dbReference>
<evidence type="ECO:0000313" key="6">
    <source>
        <dbReference type="Proteomes" id="UP000759131"/>
    </source>
</evidence>
<reference evidence="5" key="1">
    <citation type="submission" date="2020-11" db="EMBL/GenBank/DDBJ databases">
        <authorList>
            <person name="Tran Van P."/>
        </authorList>
    </citation>
    <scope>NUCLEOTIDE SEQUENCE</scope>
</reference>
<dbReference type="GO" id="GO:0097550">
    <property type="term" value="C:transcription preinitiation complex"/>
    <property type="evidence" value="ECO:0007669"/>
    <property type="project" value="TreeGrafter"/>
</dbReference>
<dbReference type="InterPro" id="IPR013763">
    <property type="entry name" value="Cyclin-like_dom"/>
</dbReference>
<dbReference type="Pfam" id="PF00382">
    <property type="entry name" value="TFIIB"/>
    <property type="match status" value="2"/>
</dbReference>
<sequence>MDEGGEWRTFGDSNKADPSRVGSANNPFLESEQLDTMISSSGGSNAYTLKGSIGACLYIACKLENCPRTFKEISVITSVQKREIGRCYKIISKEIDSKGIMATGDIVARFCSDLNLDLKIQRVAATVSRNTQENGCLTGRSPDSIAAAIIYLVLYLFPESKDAQKDIQHITNVTEVTIKNTYKDLVAHKNEIIPNDLVEPSLIANLPKT</sequence>
<dbReference type="InterPro" id="IPR013150">
    <property type="entry name" value="TFIIB_cyclin"/>
</dbReference>
<dbReference type="InterPro" id="IPR036915">
    <property type="entry name" value="Cyclin-like_sf"/>
</dbReference>
<gene>
    <name evidence="5" type="ORF">OSB1V03_LOCUS3838</name>
</gene>
<dbReference type="AlphaFoldDB" id="A0A7R9KI10"/>
<evidence type="ECO:0000256" key="1">
    <source>
        <dbReference type="ARBA" id="ARBA00023015"/>
    </source>
</evidence>
<dbReference type="SMART" id="SM00385">
    <property type="entry name" value="CYCLIN"/>
    <property type="match status" value="2"/>
</dbReference>
<dbReference type="OrthoDB" id="25790at2759"/>
<dbReference type="InterPro" id="IPR000812">
    <property type="entry name" value="TFIIB"/>
</dbReference>
<evidence type="ECO:0000256" key="3">
    <source>
        <dbReference type="SAM" id="MobiDB-lite"/>
    </source>
</evidence>
<dbReference type="GO" id="GO:0017025">
    <property type="term" value="F:TBP-class protein binding"/>
    <property type="evidence" value="ECO:0007669"/>
    <property type="project" value="InterPro"/>
</dbReference>
<protein>
    <recommendedName>
        <fullName evidence="4">Cyclin-like domain-containing protein</fullName>
    </recommendedName>
</protein>
<dbReference type="Proteomes" id="UP000759131">
    <property type="component" value="Unassembled WGS sequence"/>
</dbReference>
<keyword evidence="1" id="KW-0805">Transcription regulation</keyword>
<organism evidence="5">
    <name type="scientific">Medioppia subpectinata</name>
    <dbReference type="NCBI Taxonomy" id="1979941"/>
    <lineage>
        <taxon>Eukaryota</taxon>
        <taxon>Metazoa</taxon>
        <taxon>Ecdysozoa</taxon>
        <taxon>Arthropoda</taxon>
        <taxon>Chelicerata</taxon>
        <taxon>Arachnida</taxon>
        <taxon>Acari</taxon>
        <taxon>Acariformes</taxon>
        <taxon>Sarcoptiformes</taxon>
        <taxon>Oribatida</taxon>
        <taxon>Brachypylina</taxon>
        <taxon>Oppioidea</taxon>
        <taxon>Oppiidae</taxon>
        <taxon>Medioppia</taxon>
    </lineage>
</organism>
<evidence type="ECO:0000259" key="4">
    <source>
        <dbReference type="SMART" id="SM00385"/>
    </source>
</evidence>
<feature type="domain" description="Cyclin-like" evidence="4">
    <location>
        <begin position="6"/>
        <end position="93"/>
    </location>
</feature>
<dbReference type="EMBL" id="CAJPIZ010001638">
    <property type="protein sequence ID" value="CAG2103812.1"/>
    <property type="molecule type" value="Genomic_DNA"/>
</dbReference>
<evidence type="ECO:0000313" key="5">
    <source>
        <dbReference type="EMBL" id="CAD7623382.1"/>
    </source>
</evidence>
<keyword evidence="6" id="KW-1185">Reference proteome</keyword>
<dbReference type="EMBL" id="OC856213">
    <property type="protein sequence ID" value="CAD7623382.1"/>
    <property type="molecule type" value="Genomic_DNA"/>
</dbReference>
<accession>A0A7R9KI10</accession>
<feature type="region of interest" description="Disordered" evidence="3">
    <location>
        <begin position="1"/>
        <end position="22"/>
    </location>
</feature>
<dbReference type="Gene3D" id="1.10.472.170">
    <property type="match status" value="2"/>
</dbReference>
<evidence type="ECO:0000256" key="2">
    <source>
        <dbReference type="ARBA" id="ARBA00023163"/>
    </source>
</evidence>
<dbReference type="Gene3D" id="1.10.472.10">
    <property type="entry name" value="Cyclin-like"/>
    <property type="match status" value="1"/>
</dbReference>
<dbReference type="PANTHER" id="PTHR11618:SF13">
    <property type="entry name" value="TRANSCRIPTION INITIATION FACTOR IIB"/>
    <property type="match status" value="1"/>
</dbReference>
<dbReference type="PRINTS" id="PR00685">
    <property type="entry name" value="TIFACTORIIB"/>
</dbReference>
<keyword evidence="2" id="KW-0804">Transcription</keyword>
<dbReference type="GO" id="GO:0070897">
    <property type="term" value="P:transcription preinitiation complex assembly"/>
    <property type="evidence" value="ECO:0007669"/>
    <property type="project" value="InterPro"/>
</dbReference>
<dbReference type="PANTHER" id="PTHR11618">
    <property type="entry name" value="TRANSCRIPTION INITIATION FACTOR IIB-RELATED"/>
    <property type="match status" value="1"/>
</dbReference>
<proteinExistence type="predicted"/>
<name>A0A7R9KI10_9ACAR</name>